<accession>A0AAN9LMJ8</accession>
<sequence>MYKVVPLVTQNKYFGTKEYKEEALKLLRDLDGGMGKKTNLTHFTRKAYITALLEYFGPLVTTVRDLKT</sequence>
<dbReference type="EMBL" id="JAYMYQ010000004">
    <property type="protein sequence ID" value="KAK7336203.1"/>
    <property type="molecule type" value="Genomic_DNA"/>
</dbReference>
<organism evidence="1 2">
    <name type="scientific">Canavalia gladiata</name>
    <name type="common">Sword bean</name>
    <name type="synonym">Dolichos gladiatus</name>
    <dbReference type="NCBI Taxonomy" id="3824"/>
    <lineage>
        <taxon>Eukaryota</taxon>
        <taxon>Viridiplantae</taxon>
        <taxon>Streptophyta</taxon>
        <taxon>Embryophyta</taxon>
        <taxon>Tracheophyta</taxon>
        <taxon>Spermatophyta</taxon>
        <taxon>Magnoliopsida</taxon>
        <taxon>eudicotyledons</taxon>
        <taxon>Gunneridae</taxon>
        <taxon>Pentapetalae</taxon>
        <taxon>rosids</taxon>
        <taxon>fabids</taxon>
        <taxon>Fabales</taxon>
        <taxon>Fabaceae</taxon>
        <taxon>Papilionoideae</taxon>
        <taxon>50 kb inversion clade</taxon>
        <taxon>NPAAA clade</taxon>
        <taxon>indigoferoid/millettioid clade</taxon>
        <taxon>Phaseoleae</taxon>
        <taxon>Canavalia</taxon>
    </lineage>
</organism>
<evidence type="ECO:0000313" key="2">
    <source>
        <dbReference type="Proteomes" id="UP001367508"/>
    </source>
</evidence>
<dbReference type="AlphaFoldDB" id="A0AAN9LMJ8"/>
<dbReference type="Proteomes" id="UP001367508">
    <property type="component" value="Unassembled WGS sequence"/>
</dbReference>
<keyword evidence="2" id="KW-1185">Reference proteome</keyword>
<evidence type="ECO:0000313" key="1">
    <source>
        <dbReference type="EMBL" id="KAK7336203.1"/>
    </source>
</evidence>
<comment type="caution">
    <text evidence="1">The sequence shown here is derived from an EMBL/GenBank/DDBJ whole genome shotgun (WGS) entry which is preliminary data.</text>
</comment>
<reference evidence="1 2" key="1">
    <citation type="submission" date="2024-01" db="EMBL/GenBank/DDBJ databases">
        <title>The genomes of 5 underutilized Papilionoideae crops provide insights into root nodulation and disease resistanc.</title>
        <authorList>
            <person name="Jiang F."/>
        </authorList>
    </citation>
    <scope>NUCLEOTIDE SEQUENCE [LARGE SCALE GENOMIC DNA]</scope>
    <source>
        <strain evidence="1">LVBAO_FW01</strain>
        <tissue evidence="1">Leaves</tissue>
    </source>
</reference>
<proteinExistence type="predicted"/>
<gene>
    <name evidence="1" type="ORF">VNO77_16737</name>
</gene>
<protein>
    <submittedName>
        <fullName evidence="1">Uncharacterized protein</fullName>
    </submittedName>
</protein>
<name>A0AAN9LMJ8_CANGL</name>